<feature type="compositionally biased region" description="Basic and acidic residues" evidence="1">
    <location>
        <begin position="84"/>
        <end position="113"/>
    </location>
</feature>
<proteinExistence type="predicted"/>
<sequence length="113" mass="11788">MSALCTPTTTLIHFPITTDQEVVTNIRPPLGVHVVGLQVAHLLRACGLGGAVIAGGMMYNGVGQTTGQGSAPSRGTTTPCCPADDIHTEDSIGAQEHSEQREESLESHIIDVL</sequence>
<feature type="region of interest" description="Disordered" evidence="1">
    <location>
        <begin position="65"/>
        <end position="113"/>
    </location>
</feature>
<evidence type="ECO:0000313" key="2">
    <source>
        <dbReference type="EMBL" id="JAC53051.1"/>
    </source>
</evidence>
<reference evidence="2" key="1">
    <citation type="journal article" date="2014" name="BMC Genomics">
        <title>Characterizing the developmental transcriptome of the oriental fruit fly, Bactrocera dorsalis (Diptera: Tephritidae) through comparative genomic analysis with Drosophila melanogaster utilizing modENCODE datasets.</title>
        <authorList>
            <person name="Geib S.M."/>
            <person name="Calla B."/>
            <person name="Hall B."/>
            <person name="Hou S."/>
            <person name="Manoukis N.C."/>
        </authorList>
    </citation>
    <scope>NUCLEOTIDE SEQUENCE</scope>
    <source>
        <strain evidence="2">Punador</strain>
    </source>
</reference>
<feature type="non-terminal residue" evidence="2">
    <location>
        <position position="113"/>
    </location>
</feature>
<name>A0A034WBT8_BACDO</name>
<organism evidence="2">
    <name type="scientific">Bactrocera dorsalis</name>
    <name type="common">Oriental fruit fly</name>
    <name type="synonym">Dacus dorsalis</name>
    <dbReference type="NCBI Taxonomy" id="27457"/>
    <lineage>
        <taxon>Eukaryota</taxon>
        <taxon>Metazoa</taxon>
        <taxon>Ecdysozoa</taxon>
        <taxon>Arthropoda</taxon>
        <taxon>Hexapoda</taxon>
        <taxon>Insecta</taxon>
        <taxon>Pterygota</taxon>
        <taxon>Neoptera</taxon>
        <taxon>Endopterygota</taxon>
        <taxon>Diptera</taxon>
        <taxon>Brachycera</taxon>
        <taxon>Muscomorpha</taxon>
        <taxon>Tephritoidea</taxon>
        <taxon>Tephritidae</taxon>
        <taxon>Bactrocera</taxon>
        <taxon>Bactrocera</taxon>
    </lineage>
</organism>
<dbReference type="EMBL" id="GAKP01005901">
    <property type="protein sequence ID" value="JAC53051.1"/>
    <property type="molecule type" value="Transcribed_RNA"/>
</dbReference>
<accession>A0A034WBT8</accession>
<dbReference type="AlphaFoldDB" id="A0A034WBT8"/>
<protein>
    <submittedName>
        <fullName evidence="2">Uncharacterized protein</fullName>
    </submittedName>
</protein>
<feature type="compositionally biased region" description="Polar residues" evidence="1">
    <location>
        <begin position="65"/>
        <end position="79"/>
    </location>
</feature>
<evidence type="ECO:0000256" key="1">
    <source>
        <dbReference type="SAM" id="MobiDB-lite"/>
    </source>
</evidence>